<dbReference type="InterPro" id="IPR032466">
    <property type="entry name" value="Metal_Hydrolase"/>
</dbReference>
<keyword evidence="2" id="KW-0645">Protease</keyword>
<dbReference type="AlphaFoldDB" id="A0A9P4J7N7"/>
<name>A0A9P4J7N7_9PEZI</name>
<keyword evidence="2" id="KW-0482">Metalloprotease</keyword>
<dbReference type="GO" id="GO:0006508">
    <property type="term" value="P:proteolysis"/>
    <property type="evidence" value="ECO:0007669"/>
    <property type="project" value="UniProtKB-KW"/>
</dbReference>
<dbReference type="GO" id="GO:0070573">
    <property type="term" value="F:metallodipeptidase activity"/>
    <property type="evidence" value="ECO:0007669"/>
    <property type="project" value="InterPro"/>
</dbReference>
<evidence type="ECO:0000256" key="4">
    <source>
        <dbReference type="SAM" id="Phobius"/>
    </source>
</evidence>
<accession>A0A9P4J7N7</accession>
<keyword evidence="4" id="KW-1133">Transmembrane helix</keyword>
<dbReference type="Proteomes" id="UP000799439">
    <property type="component" value="Unassembled WGS sequence"/>
</dbReference>
<dbReference type="SUPFAM" id="SSF51556">
    <property type="entry name" value="Metallo-dependent hydrolases"/>
    <property type="match status" value="1"/>
</dbReference>
<proteinExistence type="inferred from homology"/>
<evidence type="ECO:0000313" key="5">
    <source>
        <dbReference type="EMBL" id="KAF2156877.1"/>
    </source>
</evidence>
<keyword evidence="4" id="KW-0472">Membrane</keyword>
<dbReference type="GO" id="GO:0046872">
    <property type="term" value="F:metal ion binding"/>
    <property type="evidence" value="ECO:0007669"/>
    <property type="project" value="UniProtKB-UniRule"/>
</dbReference>
<keyword evidence="2" id="KW-0862">Zinc</keyword>
<feature type="compositionally biased region" description="Polar residues" evidence="3">
    <location>
        <begin position="38"/>
        <end position="49"/>
    </location>
</feature>
<comment type="similarity">
    <text evidence="2">Belongs to the metallo-dependent hydrolases superfamily. Peptidase M19 family.</text>
</comment>
<evidence type="ECO:0000256" key="3">
    <source>
        <dbReference type="SAM" id="MobiDB-lite"/>
    </source>
</evidence>
<comment type="caution">
    <text evidence="5">The sequence shown here is derived from an EMBL/GenBank/DDBJ whole genome shotgun (WGS) entry which is preliminary data.</text>
</comment>
<dbReference type="PROSITE" id="PS51365">
    <property type="entry name" value="RENAL_DIPEPTIDASE_2"/>
    <property type="match status" value="1"/>
</dbReference>
<keyword evidence="4" id="KW-0812">Transmembrane</keyword>
<keyword evidence="2" id="KW-0378">Hydrolase</keyword>
<protein>
    <recommendedName>
        <fullName evidence="2">Dipeptidase</fullName>
        <ecNumber evidence="2">3.4.13.19</ecNumber>
    </recommendedName>
</protein>
<reference evidence="5" key="1">
    <citation type="journal article" date="2020" name="Stud. Mycol.">
        <title>101 Dothideomycetes genomes: a test case for predicting lifestyles and emergence of pathogens.</title>
        <authorList>
            <person name="Haridas S."/>
            <person name="Albert R."/>
            <person name="Binder M."/>
            <person name="Bloem J."/>
            <person name="Labutti K."/>
            <person name="Salamov A."/>
            <person name="Andreopoulos B."/>
            <person name="Baker S."/>
            <person name="Barry K."/>
            <person name="Bills G."/>
            <person name="Bluhm B."/>
            <person name="Cannon C."/>
            <person name="Castanera R."/>
            <person name="Culley D."/>
            <person name="Daum C."/>
            <person name="Ezra D."/>
            <person name="Gonzalez J."/>
            <person name="Henrissat B."/>
            <person name="Kuo A."/>
            <person name="Liang C."/>
            <person name="Lipzen A."/>
            <person name="Lutzoni F."/>
            <person name="Magnuson J."/>
            <person name="Mondo S."/>
            <person name="Nolan M."/>
            <person name="Ohm R."/>
            <person name="Pangilinan J."/>
            <person name="Park H.-J."/>
            <person name="Ramirez L."/>
            <person name="Alfaro M."/>
            <person name="Sun H."/>
            <person name="Tritt A."/>
            <person name="Yoshinaga Y."/>
            <person name="Zwiers L.-H."/>
            <person name="Turgeon B."/>
            <person name="Goodwin S."/>
            <person name="Spatafora J."/>
            <person name="Crous P."/>
            <person name="Grigoriev I."/>
        </authorList>
    </citation>
    <scope>NUCLEOTIDE SEQUENCE</scope>
    <source>
        <strain evidence="5">CBS 260.36</strain>
    </source>
</reference>
<feature type="transmembrane region" description="Helical" evidence="4">
    <location>
        <begin position="59"/>
        <end position="82"/>
    </location>
</feature>
<keyword evidence="6" id="KW-1185">Reference proteome</keyword>
<dbReference type="EC" id="3.4.13.19" evidence="2"/>
<keyword evidence="2" id="KW-0479">Metal-binding</keyword>
<dbReference type="PANTHER" id="PTHR10443">
    <property type="entry name" value="MICROSOMAL DIPEPTIDASE"/>
    <property type="match status" value="1"/>
</dbReference>
<dbReference type="Gene3D" id="3.20.20.140">
    <property type="entry name" value="Metal-dependent hydrolases"/>
    <property type="match status" value="1"/>
</dbReference>
<evidence type="ECO:0000256" key="1">
    <source>
        <dbReference type="ARBA" id="ARBA00022997"/>
    </source>
</evidence>
<evidence type="ECO:0000313" key="6">
    <source>
        <dbReference type="Proteomes" id="UP000799439"/>
    </source>
</evidence>
<sequence>MRRQVHQEPASPYSDLTTHRLSDSNTLRSMSAEKTPLLGTSDQDASPSRASRHKPSAHLPLVVFVMIFMTALRFLVLGYTWFERPGVESEGDRHLHAARRVLHKHPLIDGHDDLLILIRALYTNNINNGSFPEKFKHGGLPGQLDIPRIKEGQLGGSFWSAWVPCPQNGSDFSNENYAPYVRATFDQLDLFHRLADLYPKYFTPTPSAAAAEAAFRSGHLISPAAIEGLHQIGNSASILRQYHRLGVRYATLTWNCHNAFADAALTTPVGGNLTVSAPLWHGVSVPGRAMIHEMNRLGMLVDLSHVSPNTMRDVLYGNNDTTESAAWEGSIAPPIFSHSSAYAICPHPRNVPDDVLQLVKARNSLVMVNVAPDFISCRASNDSSGLPEYVDETNTLDQVVRHIMYIGELIGYDHVGIGTDFDGIPSTPRGLEGVDKFPDLVAELLRKGVSETNAAKVVGRNLLRVWAEADKVSLKMKKEGWLPLEDYVKFPKGS</sequence>
<dbReference type="PANTHER" id="PTHR10443:SF12">
    <property type="entry name" value="DIPEPTIDASE"/>
    <property type="match status" value="1"/>
</dbReference>
<gene>
    <name evidence="5" type="ORF">K461DRAFT_272968</name>
</gene>
<dbReference type="Pfam" id="PF01244">
    <property type="entry name" value="Peptidase_M19"/>
    <property type="match status" value="1"/>
</dbReference>
<feature type="region of interest" description="Disordered" evidence="3">
    <location>
        <begin position="1"/>
        <end position="53"/>
    </location>
</feature>
<comment type="cofactor">
    <cofactor evidence="2">
        <name>Zn(2+)</name>
        <dbReference type="ChEBI" id="CHEBI:29105"/>
    </cofactor>
</comment>
<dbReference type="InterPro" id="IPR008257">
    <property type="entry name" value="Pept_M19"/>
</dbReference>
<dbReference type="EMBL" id="ML996081">
    <property type="protein sequence ID" value="KAF2156877.1"/>
    <property type="molecule type" value="Genomic_DNA"/>
</dbReference>
<dbReference type="OrthoDB" id="445695at2759"/>
<comment type="catalytic activity">
    <reaction evidence="2">
        <text>an L-aminoacyl-L-amino acid + H2O = 2 an L-alpha-amino acid</text>
        <dbReference type="Rhea" id="RHEA:48940"/>
        <dbReference type="ChEBI" id="CHEBI:15377"/>
        <dbReference type="ChEBI" id="CHEBI:59869"/>
        <dbReference type="ChEBI" id="CHEBI:77460"/>
        <dbReference type="EC" id="3.4.13.19"/>
    </reaction>
</comment>
<organism evidence="5 6">
    <name type="scientific">Myriangium duriaei CBS 260.36</name>
    <dbReference type="NCBI Taxonomy" id="1168546"/>
    <lineage>
        <taxon>Eukaryota</taxon>
        <taxon>Fungi</taxon>
        <taxon>Dikarya</taxon>
        <taxon>Ascomycota</taxon>
        <taxon>Pezizomycotina</taxon>
        <taxon>Dothideomycetes</taxon>
        <taxon>Dothideomycetidae</taxon>
        <taxon>Myriangiales</taxon>
        <taxon>Myriangiaceae</taxon>
        <taxon>Myriangium</taxon>
    </lineage>
</organism>
<evidence type="ECO:0000256" key="2">
    <source>
        <dbReference type="RuleBase" id="RU341113"/>
    </source>
</evidence>
<keyword evidence="1 2" id="KW-0224">Dipeptidase</keyword>
<dbReference type="CDD" id="cd01301">
    <property type="entry name" value="rDP_like"/>
    <property type="match status" value="1"/>
</dbReference>